<evidence type="ECO:0000313" key="1">
    <source>
        <dbReference type="EMBL" id="ONN71689.1"/>
    </source>
</evidence>
<dbReference type="Proteomes" id="UP000189310">
    <property type="component" value="Unassembled WGS sequence"/>
</dbReference>
<organism evidence="1 2">
    <name type="scientific">Pseudomonas oryzihabitans</name>
    <dbReference type="NCBI Taxonomy" id="47885"/>
    <lineage>
        <taxon>Bacteria</taxon>
        <taxon>Pseudomonadati</taxon>
        <taxon>Pseudomonadota</taxon>
        <taxon>Gammaproteobacteria</taxon>
        <taxon>Pseudomonadales</taxon>
        <taxon>Pseudomonadaceae</taxon>
        <taxon>Pseudomonas</taxon>
    </lineage>
</organism>
<proteinExistence type="predicted"/>
<protein>
    <submittedName>
        <fullName evidence="1">Uncharacterized protein</fullName>
    </submittedName>
</protein>
<reference evidence="1 2" key="1">
    <citation type="submission" date="2017-01" db="EMBL/GenBank/DDBJ databases">
        <title>Pseudomonas psychrotolerans genome sequencing and assembly.</title>
        <authorList>
            <person name="Vyas B."/>
            <person name="Mayilraj S."/>
        </authorList>
    </citation>
    <scope>NUCLEOTIDE SEQUENCE [LARGE SCALE GENOMIC DNA]</scope>
    <source>
        <strain evidence="1 2">SDS18</strain>
    </source>
</reference>
<accession>A0ABX3IXD8</accession>
<dbReference type="RefSeq" id="WP_077171671.1">
    <property type="nucleotide sequence ID" value="NZ_MTLN01000004.1"/>
</dbReference>
<name>A0ABX3IXD8_9PSED</name>
<dbReference type="EMBL" id="MTLN01000004">
    <property type="protein sequence ID" value="ONN71689.1"/>
    <property type="molecule type" value="Genomic_DNA"/>
</dbReference>
<sequence>MISDFAHDIQARAAERTELDLQIAAYLAQGGLITCLDPEPEPDAIHAEWLNNTRRAKLMTVRAQRRGKIARSKAA</sequence>
<keyword evidence="2" id="KW-1185">Reference proteome</keyword>
<gene>
    <name evidence="1" type="ORF">BVL52_08575</name>
</gene>
<comment type="caution">
    <text evidence="1">The sequence shown here is derived from an EMBL/GenBank/DDBJ whole genome shotgun (WGS) entry which is preliminary data.</text>
</comment>
<evidence type="ECO:0000313" key="2">
    <source>
        <dbReference type="Proteomes" id="UP000189310"/>
    </source>
</evidence>